<comment type="caution">
    <text evidence="2">The sequence shown here is derived from an EMBL/GenBank/DDBJ whole genome shotgun (WGS) entry which is preliminary data.</text>
</comment>
<dbReference type="OrthoDB" id="9971862at2"/>
<dbReference type="EMBL" id="RYZZ01000017">
    <property type="protein sequence ID" value="RUQ28214.1"/>
    <property type="molecule type" value="Genomic_DNA"/>
</dbReference>
<evidence type="ECO:0000256" key="1">
    <source>
        <dbReference type="SAM" id="MobiDB-lite"/>
    </source>
</evidence>
<keyword evidence="3" id="KW-1185">Reference proteome</keyword>
<evidence type="ECO:0000313" key="3">
    <source>
        <dbReference type="Proteomes" id="UP000267430"/>
    </source>
</evidence>
<dbReference type="AlphaFoldDB" id="A0A3S0TZV3"/>
<dbReference type="RefSeq" id="WP_126865321.1">
    <property type="nucleotide sequence ID" value="NZ_JAUSTX010000002.1"/>
</dbReference>
<proteinExistence type="predicted"/>
<protein>
    <submittedName>
        <fullName evidence="2">Uncharacterized protein</fullName>
    </submittedName>
</protein>
<sequence>MSSPKKQGIPKKNEAEQKKVKRTATAKESDIFNFERLFKDAASFTKPKAQGNDIQYPRGSSLSKASPIVKDLFANSHYRL</sequence>
<name>A0A3S0TZV3_9BACI</name>
<accession>A0A3S0TZV3</accession>
<feature type="region of interest" description="Disordered" evidence="1">
    <location>
        <begin position="1"/>
        <end position="25"/>
    </location>
</feature>
<evidence type="ECO:0000313" key="2">
    <source>
        <dbReference type="EMBL" id="RUQ28214.1"/>
    </source>
</evidence>
<reference evidence="2 3" key="1">
    <citation type="submission" date="2018-12" db="EMBL/GenBank/DDBJ databases">
        <title>Bacillus chawlae sp. nov., Bacillus glennii sp. nov., and Bacillus saganii sp. nov. Isolated from the Vehicle Assembly Building at Kennedy Space Center where the Viking Spacecraft were Assembled.</title>
        <authorList>
            <person name="Seuylemezian A."/>
            <person name="Vaishampayan P."/>
        </authorList>
    </citation>
    <scope>NUCLEOTIDE SEQUENCE [LARGE SCALE GENOMIC DNA]</scope>
    <source>
        <strain evidence="2 3">L5</strain>
    </source>
</reference>
<organism evidence="2 3">
    <name type="scientific">Peribacillus cavernae</name>
    <dbReference type="NCBI Taxonomy" id="1674310"/>
    <lineage>
        <taxon>Bacteria</taxon>
        <taxon>Bacillati</taxon>
        <taxon>Bacillota</taxon>
        <taxon>Bacilli</taxon>
        <taxon>Bacillales</taxon>
        <taxon>Bacillaceae</taxon>
        <taxon>Peribacillus</taxon>
    </lineage>
</organism>
<dbReference type="Proteomes" id="UP000267430">
    <property type="component" value="Unassembled WGS sequence"/>
</dbReference>
<gene>
    <name evidence="2" type="ORF">ELQ35_13340</name>
</gene>